<keyword evidence="5" id="KW-0378">Hydrolase</keyword>
<evidence type="ECO:0000256" key="4">
    <source>
        <dbReference type="ARBA" id="ARBA00022729"/>
    </source>
</evidence>
<keyword evidence="2" id="KW-0645">Protease</keyword>
<evidence type="ECO:0000256" key="6">
    <source>
        <dbReference type="ARBA" id="ARBA00022833"/>
    </source>
</evidence>
<dbReference type="CDD" id="cd04275">
    <property type="entry name" value="ZnMc_pappalysin_like"/>
    <property type="match status" value="1"/>
</dbReference>
<accession>A0ABY6J508</accession>
<dbReference type="Proteomes" id="UP001162741">
    <property type="component" value="Chromosome"/>
</dbReference>
<evidence type="ECO:0000313" key="12">
    <source>
        <dbReference type="EMBL" id="UYQ94693.1"/>
    </source>
</evidence>
<dbReference type="Gene3D" id="3.40.390.10">
    <property type="entry name" value="Collagenase (Catalytic Domain)"/>
    <property type="match status" value="1"/>
</dbReference>
<evidence type="ECO:0000313" key="13">
    <source>
        <dbReference type="Proteomes" id="UP001162741"/>
    </source>
</evidence>
<dbReference type="PANTHER" id="PTHR47466:SF1">
    <property type="entry name" value="METALLOPROTEASE MEP1 (AFU_ORTHOLOGUE AFUA_1G07730)-RELATED"/>
    <property type="match status" value="1"/>
</dbReference>
<evidence type="ECO:0000256" key="9">
    <source>
        <dbReference type="SAM" id="SignalP"/>
    </source>
</evidence>
<dbReference type="RefSeq" id="WP_264282548.1">
    <property type="nucleotide sequence ID" value="NZ_CP107006.1"/>
</dbReference>
<dbReference type="EMBL" id="CP107006">
    <property type="protein sequence ID" value="UYQ94693.1"/>
    <property type="molecule type" value="Genomic_DNA"/>
</dbReference>
<dbReference type="NCBIfam" id="TIGR04183">
    <property type="entry name" value="Por_Secre_tail"/>
    <property type="match status" value="1"/>
</dbReference>
<sequence>MRTATLLLLLSNLIWLPATAQRKCGTAEALQQQLQSDSKTLLRYRQTEGELQRARPSHLGKTAALVNIPVVVHIVMKDPSLVTDAQVLSQIQTLNADYRAANADRSKVPTVWQSLVGDAQIEFTLAQRTPNGDPTNGIVRKVTTRDNFNVNQSAAMAVKHSNTGGSDAWDYTRYLNIWVCVLANNYLGVATPPGNVYPTSEEGVVITYTAFGTTGTASGNYNLGRTATHEIGHFLGLIHIWGDDDGACTGTDNVGDTPNQGNNTYNCPTFPVTDACSPTAPGIMFMNYMDYTNDACMYMFTSGQVTRMQNALATPSRAGLTSSNGGQPVNQKALDIGVETVSNPLGKVCVTGQTPMVVLKNKGTNVLTSAIIRYRVDNGAEVSYNWTGSLSSLQSATVQLPAFNTTEGTHNFVAYTTAPNGGNDEDVANDSSRVTFRYDNEGIIPYNEGFEGGTTPYGWTVNNADNSFTWEVTEAAAKSGGYSIVMRNLGYASNGPIDDLLSPVFDGGNNDSVFLFFDIAAATQTNTNDPGNVWDTLQVLVTTDCGKTFTDVGYKKWGKTLITRTTPTSAEFVPTASEWRRDSVDLTKYARNSKFRVVFRNTTNYENNIYLDNISVIARGVNPNLRDKGVLIRPNPFSSTVYVDFYEYPTELEHIGIYNVSGRLVRRLPLSGLINNRFTFDLVNEPNGIYFVKLFYKNKVRTFKIVKAQ</sequence>
<feature type="signal peptide" evidence="9">
    <location>
        <begin position="1"/>
        <end position="20"/>
    </location>
</feature>
<evidence type="ECO:0000256" key="1">
    <source>
        <dbReference type="ARBA" id="ARBA00008721"/>
    </source>
</evidence>
<evidence type="ECO:0000259" key="11">
    <source>
        <dbReference type="Pfam" id="PF18962"/>
    </source>
</evidence>
<keyword evidence="6" id="KW-0862">Zinc</keyword>
<keyword evidence="8" id="KW-1015">Disulfide bond</keyword>
<evidence type="ECO:0000256" key="5">
    <source>
        <dbReference type="ARBA" id="ARBA00022801"/>
    </source>
</evidence>
<keyword evidence="3" id="KW-0479">Metal-binding</keyword>
<proteinExistence type="inferred from homology"/>
<dbReference type="InterPro" id="IPR024079">
    <property type="entry name" value="MetalloPept_cat_dom_sf"/>
</dbReference>
<dbReference type="Gene3D" id="2.60.120.200">
    <property type="match status" value="1"/>
</dbReference>
<dbReference type="SUPFAM" id="SSF55486">
    <property type="entry name" value="Metalloproteases ('zincins'), catalytic domain"/>
    <property type="match status" value="1"/>
</dbReference>
<dbReference type="InterPro" id="IPR026444">
    <property type="entry name" value="Secre_tail"/>
</dbReference>
<keyword evidence="7 12" id="KW-0482">Metalloprotease</keyword>
<keyword evidence="13" id="KW-1185">Reference proteome</keyword>
<evidence type="ECO:0000259" key="10">
    <source>
        <dbReference type="Pfam" id="PF05572"/>
    </source>
</evidence>
<protein>
    <submittedName>
        <fullName evidence="12">M43 family zinc metalloprotease</fullName>
    </submittedName>
</protein>
<keyword evidence="4 9" id="KW-0732">Signal</keyword>
<comment type="similarity">
    <text evidence="1">Belongs to the peptidase M43B family.</text>
</comment>
<name>A0ABY6J508_9BACT</name>
<dbReference type="SUPFAM" id="SSF49899">
    <property type="entry name" value="Concanavalin A-like lectins/glucanases"/>
    <property type="match status" value="1"/>
</dbReference>
<dbReference type="PANTHER" id="PTHR47466">
    <property type="match status" value="1"/>
</dbReference>
<dbReference type="InterPro" id="IPR008754">
    <property type="entry name" value="Peptidase_M43"/>
</dbReference>
<evidence type="ECO:0000256" key="3">
    <source>
        <dbReference type="ARBA" id="ARBA00022723"/>
    </source>
</evidence>
<evidence type="ECO:0000256" key="8">
    <source>
        <dbReference type="ARBA" id="ARBA00023157"/>
    </source>
</evidence>
<organism evidence="12 13">
    <name type="scientific">Chitinophaga horti</name>
    <dbReference type="NCBI Taxonomy" id="2920382"/>
    <lineage>
        <taxon>Bacteria</taxon>
        <taxon>Pseudomonadati</taxon>
        <taxon>Bacteroidota</taxon>
        <taxon>Chitinophagia</taxon>
        <taxon>Chitinophagales</taxon>
        <taxon>Chitinophagaceae</taxon>
        <taxon>Chitinophaga</taxon>
    </lineage>
</organism>
<feature type="domain" description="Peptidase M43 pregnancy-associated plasma-A" evidence="10">
    <location>
        <begin position="166"/>
        <end position="313"/>
    </location>
</feature>
<evidence type="ECO:0000256" key="2">
    <source>
        <dbReference type="ARBA" id="ARBA00022670"/>
    </source>
</evidence>
<gene>
    <name evidence="12" type="ORF">MKQ68_06265</name>
</gene>
<dbReference type="GO" id="GO:0008237">
    <property type="term" value="F:metallopeptidase activity"/>
    <property type="evidence" value="ECO:0007669"/>
    <property type="project" value="UniProtKB-KW"/>
</dbReference>
<dbReference type="InterPro" id="IPR013320">
    <property type="entry name" value="ConA-like_dom_sf"/>
</dbReference>
<dbReference type="Pfam" id="PF18962">
    <property type="entry name" value="Por_Secre_tail"/>
    <property type="match status" value="1"/>
</dbReference>
<dbReference type="Pfam" id="PF05572">
    <property type="entry name" value="Peptidase_M43"/>
    <property type="match status" value="1"/>
</dbReference>
<reference evidence="12" key="1">
    <citation type="submission" date="2022-10" db="EMBL/GenBank/DDBJ databases">
        <title>Chitinophaga sp. nov., isolated from soil.</title>
        <authorList>
            <person name="Jeon C.O."/>
        </authorList>
    </citation>
    <scope>NUCLEOTIDE SEQUENCE</scope>
    <source>
        <strain evidence="12">R8</strain>
    </source>
</reference>
<evidence type="ECO:0000256" key="7">
    <source>
        <dbReference type="ARBA" id="ARBA00023049"/>
    </source>
</evidence>
<feature type="domain" description="Secretion system C-terminal sorting" evidence="11">
    <location>
        <begin position="634"/>
        <end position="704"/>
    </location>
</feature>
<feature type="chain" id="PRO_5045543672" evidence="9">
    <location>
        <begin position="21"/>
        <end position="709"/>
    </location>
</feature>